<organism evidence="3 4">
    <name type="scientific">Corynebacterium heidelbergense</name>
    <dbReference type="NCBI Taxonomy" id="2055947"/>
    <lineage>
        <taxon>Bacteria</taxon>
        <taxon>Bacillati</taxon>
        <taxon>Actinomycetota</taxon>
        <taxon>Actinomycetes</taxon>
        <taxon>Mycobacteriales</taxon>
        <taxon>Corynebacteriaceae</taxon>
        <taxon>Corynebacterium</taxon>
    </lineage>
</organism>
<dbReference type="AlphaFoldDB" id="A0A364V456"/>
<dbReference type="Gene3D" id="3.90.76.10">
    <property type="entry name" value="Dipeptide-binding Protein, Domain 1"/>
    <property type="match status" value="1"/>
</dbReference>
<dbReference type="PROSITE" id="PS51257">
    <property type="entry name" value="PROKAR_LIPOPROTEIN"/>
    <property type="match status" value="1"/>
</dbReference>
<dbReference type="EMBL" id="QHCV01000101">
    <property type="protein sequence ID" value="RAV31396.1"/>
    <property type="molecule type" value="Genomic_DNA"/>
</dbReference>
<keyword evidence="1" id="KW-0732">Signal</keyword>
<name>A0A364V456_9CORY</name>
<dbReference type="RefSeq" id="WP_113631305.1">
    <property type="nucleotide sequence ID" value="NZ_QHCV01000101.1"/>
</dbReference>
<dbReference type="Proteomes" id="UP000251577">
    <property type="component" value="Unassembled WGS sequence"/>
</dbReference>
<proteinExistence type="predicted"/>
<dbReference type="Gene3D" id="3.40.190.10">
    <property type="entry name" value="Periplasmic binding protein-like II"/>
    <property type="match status" value="1"/>
</dbReference>
<sequence>MKIPSTSPHARRWRSRSAVALTATALLSLTACGGDSGKGDAIDSKSVAASDINPKSRDEIKDGGDLNLALEEIAEQQNIFHADGNLYTRQLWRMYNPQMSLFENEDYKPNPDYLTDVKSEDKDGKTVVTYTINDKAQYNDGTPIDWRAFENTWKANNGSNPDYKVSSTDGYILIESVKPGANDKQAVVTYKQEFPWWKSLFDTLVPPQVKDAETFNNAYLKQVHPEWGAGPFKVENVDFNGGRATFVRNEKWWGDKAKLDKVTYRQLEDQASMNAFQAGEIDAVGVATKDRLATARGMGEDKADIRTALRPSNFLITLNAKSPLLKDPAVREGIMQGIDRSQLAKIRFNGLDYSEKLPGSFLLLQNQKGYEDNFGAVMSYDQGKAKETLDKAGWKPGPDGIREKDGQKLAPRYVLQGDDPQLKAEASATQKMMRDIGVDMQIDQRPTSDFSKITKQRDFDIFPMGFNLGDPFGVAYFAQVYGTNGGLNLSGTDTAEMDRKAAEISKIGNPEKQIKKANEAEREALRAYGLMPTFNGPTIMATKPALANSGAAGFTVVPIEDIGWQK</sequence>
<evidence type="ECO:0000313" key="3">
    <source>
        <dbReference type="EMBL" id="RAV31396.1"/>
    </source>
</evidence>
<keyword evidence="4" id="KW-1185">Reference proteome</keyword>
<gene>
    <name evidence="3" type="ORF">DLJ54_08545</name>
</gene>
<dbReference type="InterPro" id="IPR039424">
    <property type="entry name" value="SBP_5"/>
</dbReference>
<evidence type="ECO:0000256" key="1">
    <source>
        <dbReference type="SAM" id="SignalP"/>
    </source>
</evidence>
<dbReference type="InterPro" id="IPR000914">
    <property type="entry name" value="SBP_5_dom"/>
</dbReference>
<evidence type="ECO:0000259" key="2">
    <source>
        <dbReference type="Pfam" id="PF00496"/>
    </source>
</evidence>
<dbReference type="SUPFAM" id="SSF53850">
    <property type="entry name" value="Periplasmic binding protein-like II"/>
    <property type="match status" value="1"/>
</dbReference>
<protein>
    <submittedName>
        <fullName evidence="3">ABC transporter substrate-binding protein</fullName>
    </submittedName>
</protein>
<dbReference type="GO" id="GO:1904680">
    <property type="term" value="F:peptide transmembrane transporter activity"/>
    <property type="evidence" value="ECO:0007669"/>
    <property type="project" value="TreeGrafter"/>
</dbReference>
<dbReference type="CDD" id="cd08501">
    <property type="entry name" value="PBP2_Lpqw"/>
    <property type="match status" value="1"/>
</dbReference>
<dbReference type="PANTHER" id="PTHR30290:SF65">
    <property type="entry name" value="MONOACYL PHOSPHATIDYLINOSITOL TETRAMANNOSIDE-BINDING PROTEIN LPQW-RELATED"/>
    <property type="match status" value="1"/>
</dbReference>
<feature type="signal peptide" evidence="1">
    <location>
        <begin position="1"/>
        <end position="33"/>
    </location>
</feature>
<dbReference type="Gene3D" id="3.10.105.10">
    <property type="entry name" value="Dipeptide-binding Protein, Domain 3"/>
    <property type="match status" value="1"/>
</dbReference>
<dbReference type="Pfam" id="PF00496">
    <property type="entry name" value="SBP_bac_5"/>
    <property type="match status" value="1"/>
</dbReference>
<feature type="chain" id="PRO_5038775522" evidence="1">
    <location>
        <begin position="34"/>
        <end position="566"/>
    </location>
</feature>
<dbReference type="GO" id="GO:0042597">
    <property type="term" value="C:periplasmic space"/>
    <property type="evidence" value="ECO:0007669"/>
    <property type="project" value="UniProtKB-ARBA"/>
</dbReference>
<dbReference type="InterPro" id="IPR030678">
    <property type="entry name" value="Peptide/Ni-bd"/>
</dbReference>
<dbReference type="PANTHER" id="PTHR30290">
    <property type="entry name" value="PERIPLASMIC BINDING COMPONENT OF ABC TRANSPORTER"/>
    <property type="match status" value="1"/>
</dbReference>
<dbReference type="GO" id="GO:0043190">
    <property type="term" value="C:ATP-binding cassette (ABC) transporter complex"/>
    <property type="evidence" value="ECO:0007669"/>
    <property type="project" value="InterPro"/>
</dbReference>
<reference evidence="3 4" key="1">
    <citation type="journal article" date="2018" name="Syst. Appl. Microbiol.">
        <title>Corynebacterium heidelbergense sp. nov., isolated from the preen glands of Egyptian geese (Alopochen aegyptiacus).</title>
        <authorList>
            <person name="Braun M.S."/>
            <person name="Wang E."/>
            <person name="Zimmermann S."/>
            <person name="Wink M."/>
        </authorList>
    </citation>
    <scope>NUCLEOTIDE SEQUENCE [LARGE SCALE GENOMIC DNA]</scope>
    <source>
        <strain evidence="3 4">647</strain>
    </source>
</reference>
<dbReference type="PIRSF" id="PIRSF002741">
    <property type="entry name" value="MppA"/>
    <property type="match status" value="1"/>
</dbReference>
<evidence type="ECO:0000313" key="4">
    <source>
        <dbReference type="Proteomes" id="UP000251577"/>
    </source>
</evidence>
<accession>A0A364V456</accession>
<dbReference type="GO" id="GO:0015833">
    <property type="term" value="P:peptide transport"/>
    <property type="evidence" value="ECO:0007669"/>
    <property type="project" value="TreeGrafter"/>
</dbReference>
<feature type="domain" description="Solute-binding protein family 5" evidence="2">
    <location>
        <begin position="109"/>
        <end position="485"/>
    </location>
</feature>
<comment type="caution">
    <text evidence="3">The sequence shown here is derived from an EMBL/GenBank/DDBJ whole genome shotgun (WGS) entry which is preliminary data.</text>
</comment>